<name>A0A9X6VEA7_BACTU</name>
<dbReference type="Proteomes" id="UP000220397">
    <property type="component" value="Unassembled WGS sequence"/>
</dbReference>
<comment type="caution">
    <text evidence="1">The sequence shown here is derived from an EMBL/GenBank/DDBJ whole genome shotgun (WGS) entry which is preliminary data.</text>
</comment>
<sequence>MSNIVWQLPVKQSNTTSHDWVHPKAKYHAFVNDNSLCGKYSQSTSFFETTIKSSELRINEEMACKQCIKKLN</sequence>
<accession>A0A9X6VEA7</accession>
<gene>
    <name evidence="1" type="ORF">CN398_06180</name>
</gene>
<organism evidence="1 2">
    <name type="scientific">Bacillus thuringiensis</name>
    <dbReference type="NCBI Taxonomy" id="1428"/>
    <lineage>
        <taxon>Bacteria</taxon>
        <taxon>Bacillati</taxon>
        <taxon>Bacillota</taxon>
        <taxon>Bacilli</taxon>
        <taxon>Bacillales</taxon>
        <taxon>Bacillaceae</taxon>
        <taxon>Bacillus</taxon>
        <taxon>Bacillus cereus group</taxon>
    </lineage>
</organism>
<dbReference type="EMBL" id="NTUS01000013">
    <property type="protein sequence ID" value="PFB09187.1"/>
    <property type="molecule type" value="Genomic_DNA"/>
</dbReference>
<reference evidence="1 2" key="1">
    <citation type="submission" date="2017-09" db="EMBL/GenBank/DDBJ databases">
        <title>Large-scale bioinformatics analysis of Bacillus genomes uncovers conserved roles of natural products in bacterial physiology.</title>
        <authorList>
            <consortium name="Agbiome Team Llc"/>
            <person name="Bleich R.M."/>
            <person name="Kirk G.J."/>
            <person name="Santa Maria K.C."/>
            <person name="Allen S.E."/>
            <person name="Farag S."/>
            <person name="Shank E.A."/>
            <person name="Bowers A."/>
        </authorList>
    </citation>
    <scope>NUCLEOTIDE SEQUENCE [LARGE SCALE GENOMIC DNA]</scope>
    <source>
        <strain evidence="1 2">AFS015413</strain>
    </source>
</reference>
<evidence type="ECO:0000313" key="2">
    <source>
        <dbReference type="Proteomes" id="UP000220397"/>
    </source>
</evidence>
<evidence type="ECO:0000313" key="1">
    <source>
        <dbReference type="EMBL" id="PFB09187.1"/>
    </source>
</evidence>
<protein>
    <submittedName>
        <fullName evidence="1">Uncharacterized protein</fullName>
    </submittedName>
</protein>
<dbReference type="AlphaFoldDB" id="A0A9X6VEA7"/>
<proteinExistence type="predicted"/>
<dbReference type="RefSeq" id="WP_098368675.1">
    <property type="nucleotide sequence ID" value="NZ_JARSYC010000071.1"/>
</dbReference>